<protein>
    <submittedName>
        <fullName evidence="4">Hydrogenase transcriptional regulatory protein hupR1</fullName>
    </submittedName>
</protein>
<dbReference type="PANTHER" id="PTHR44591:SF19">
    <property type="entry name" value="TWO-COMPONENT RESPONSE REGULATOR-RELATED"/>
    <property type="match status" value="1"/>
</dbReference>
<dbReference type="Gene3D" id="1.10.3210.10">
    <property type="entry name" value="Hypothetical protein af1432"/>
    <property type="match status" value="1"/>
</dbReference>
<comment type="caution">
    <text evidence="4">The sequence shown here is derived from an EMBL/GenBank/DDBJ whole genome shotgun (WGS) entry which is preliminary data.</text>
</comment>
<dbReference type="EMBL" id="SJPM01000008">
    <property type="protein sequence ID" value="TWT94327.1"/>
    <property type="molecule type" value="Genomic_DNA"/>
</dbReference>
<dbReference type="InterPro" id="IPR050595">
    <property type="entry name" value="Bact_response_regulator"/>
</dbReference>
<accession>A0A5C6A4N2</accession>
<reference evidence="4 5" key="1">
    <citation type="submission" date="2019-02" db="EMBL/GenBank/DDBJ databases">
        <title>Deep-cultivation of Planctomycetes and their phenomic and genomic characterization uncovers novel biology.</title>
        <authorList>
            <person name="Wiegand S."/>
            <person name="Jogler M."/>
            <person name="Boedeker C."/>
            <person name="Pinto D."/>
            <person name="Vollmers J."/>
            <person name="Rivas-Marin E."/>
            <person name="Kohn T."/>
            <person name="Peeters S.H."/>
            <person name="Heuer A."/>
            <person name="Rast P."/>
            <person name="Oberbeckmann S."/>
            <person name="Bunk B."/>
            <person name="Jeske O."/>
            <person name="Meyerdierks A."/>
            <person name="Storesund J.E."/>
            <person name="Kallscheuer N."/>
            <person name="Luecker S."/>
            <person name="Lage O.M."/>
            <person name="Pohl T."/>
            <person name="Merkel B.J."/>
            <person name="Hornburger P."/>
            <person name="Mueller R.-W."/>
            <person name="Bruemmer F."/>
            <person name="Labrenz M."/>
            <person name="Spormann A.M."/>
            <person name="Op Den Camp H."/>
            <person name="Overmann J."/>
            <person name="Amann R."/>
            <person name="Jetten M.S.M."/>
            <person name="Mascher T."/>
            <person name="Medema M.H."/>
            <person name="Devos D.P."/>
            <person name="Kaster A.-K."/>
            <person name="Ovreas L."/>
            <person name="Rohde M."/>
            <person name="Galperin M.Y."/>
            <person name="Jogler C."/>
        </authorList>
    </citation>
    <scope>NUCLEOTIDE SEQUENCE [LARGE SCALE GENOMIC DNA]</scope>
    <source>
        <strain evidence="4 5">Pla100</strain>
    </source>
</reference>
<keyword evidence="1 2" id="KW-0597">Phosphoprotein</keyword>
<dbReference type="Gene3D" id="3.40.50.2300">
    <property type="match status" value="1"/>
</dbReference>
<name>A0A5C6A4N2_9BACT</name>
<dbReference type="CDD" id="cd17569">
    <property type="entry name" value="REC_HupR-like"/>
    <property type="match status" value="1"/>
</dbReference>
<keyword evidence="5" id="KW-1185">Reference proteome</keyword>
<dbReference type="PANTHER" id="PTHR44591">
    <property type="entry name" value="STRESS RESPONSE REGULATOR PROTEIN 1"/>
    <property type="match status" value="1"/>
</dbReference>
<dbReference type="AlphaFoldDB" id="A0A5C6A4N2"/>
<sequence length="373" mass="41302">MTEKILLVDDDPNILRGFQRQLRKTFDIHLALGGLDALEILRNEGPFAVVVSDMQMPEMSGVELLAKIRDLHEHTIRIMLTGNADQQTAVDAVNQGHIFRFLNKPCSPEVLSTSIESALHQYRLVTAEAELLNQTLAGSVRMLTQVLSIAMPQVFGLSQEARTLARELATRIGVGPLWQIEMSAMLMRLGYVSLPPEVVARYLHARPLTPSEQKLVDQTPKLGHDLIASIPRLQGVARWVASQNDLPKEPTPIAARILKAVGDFQRYSHDQSPLSAINSMMRDPRYDPQVLESLAMIADSMYANRQVSVTELKEGMILEEHLADGHGVILVAKGTEIHQSLIEKLTRLRRSGSGVKEPIAVRVVSGEKLTLAS</sequence>
<dbReference type="InterPro" id="IPR011006">
    <property type="entry name" value="CheY-like_superfamily"/>
</dbReference>
<feature type="domain" description="Response regulatory" evidence="3">
    <location>
        <begin position="4"/>
        <end position="119"/>
    </location>
</feature>
<evidence type="ECO:0000259" key="3">
    <source>
        <dbReference type="PROSITE" id="PS50110"/>
    </source>
</evidence>
<dbReference type="Proteomes" id="UP000316213">
    <property type="component" value="Unassembled WGS sequence"/>
</dbReference>
<dbReference type="Pfam" id="PF13487">
    <property type="entry name" value="HD_5"/>
    <property type="match status" value="1"/>
</dbReference>
<organism evidence="4 5">
    <name type="scientific">Neorhodopirellula pilleata</name>
    <dbReference type="NCBI Taxonomy" id="2714738"/>
    <lineage>
        <taxon>Bacteria</taxon>
        <taxon>Pseudomonadati</taxon>
        <taxon>Planctomycetota</taxon>
        <taxon>Planctomycetia</taxon>
        <taxon>Pirellulales</taxon>
        <taxon>Pirellulaceae</taxon>
        <taxon>Neorhodopirellula</taxon>
    </lineage>
</organism>
<evidence type="ECO:0000313" key="5">
    <source>
        <dbReference type="Proteomes" id="UP000316213"/>
    </source>
</evidence>
<dbReference type="GO" id="GO:0000160">
    <property type="term" value="P:phosphorelay signal transduction system"/>
    <property type="evidence" value="ECO:0007669"/>
    <property type="project" value="InterPro"/>
</dbReference>
<evidence type="ECO:0000256" key="1">
    <source>
        <dbReference type="ARBA" id="ARBA00022553"/>
    </source>
</evidence>
<proteinExistence type="predicted"/>
<evidence type="ECO:0000313" key="4">
    <source>
        <dbReference type="EMBL" id="TWT94327.1"/>
    </source>
</evidence>
<dbReference type="SMART" id="SM00448">
    <property type="entry name" value="REC"/>
    <property type="match status" value="1"/>
</dbReference>
<feature type="modified residue" description="4-aspartylphosphate" evidence="2">
    <location>
        <position position="53"/>
    </location>
</feature>
<dbReference type="PROSITE" id="PS50110">
    <property type="entry name" value="RESPONSE_REGULATORY"/>
    <property type="match status" value="1"/>
</dbReference>
<gene>
    <name evidence="4" type="primary">hupR1_2</name>
    <name evidence="4" type="ORF">Pla100_39380</name>
</gene>
<dbReference type="SUPFAM" id="SSF52172">
    <property type="entry name" value="CheY-like"/>
    <property type="match status" value="1"/>
</dbReference>
<dbReference type="InterPro" id="IPR001789">
    <property type="entry name" value="Sig_transdc_resp-reg_receiver"/>
</dbReference>
<dbReference type="Pfam" id="PF00072">
    <property type="entry name" value="Response_reg"/>
    <property type="match status" value="1"/>
</dbReference>
<evidence type="ECO:0000256" key="2">
    <source>
        <dbReference type="PROSITE-ProRule" id="PRU00169"/>
    </source>
</evidence>